<dbReference type="SUPFAM" id="SSF53448">
    <property type="entry name" value="Nucleotide-diphospho-sugar transferases"/>
    <property type="match status" value="1"/>
</dbReference>
<dbReference type="Pfam" id="PF00534">
    <property type="entry name" value="Glycos_transf_1"/>
    <property type="match status" value="1"/>
</dbReference>
<gene>
    <name evidence="7" type="primary">glgA</name>
    <name evidence="12" type="ORF">HLPCO_002851</name>
</gene>
<evidence type="ECO:0000256" key="1">
    <source>
        <dbReference type="ARBA" id="ARBA00001478"/>
    </source>
</evidence>
<comment type="pathway">
    <text evidence="7">Glycan biosynthesis; glycogen biosynthesis.</text>
</comment>
<evidence type="ECO:0000256" key="6">
    <source>
        <dbReference type="ARBA" id="ARBA00023056"/>
    </source>
</evidence>
<keyword evidence="5 7" id="KW-0808">Transferase</keyword>
<dbReference type="eggNOG" id="COG0297">
    <property type="taxonomic scope" value="Bacteria"/>
</dbReference>
<dbReference type="InterPro" id="IPR011004">
    <property type="entry name" value="Trimer_LpxA-like_sf"/>
</dbReference>
<dbReference type="GO" id="GO:0004373">
    <property type="term" value="F:alpha-1,4-glucan glucosyltransferase (UDP-glucose donor) activity"/>
    <property type="evidence" value="ECO:0007669"/>
    <property type="project" value="InterPro"/>
</dbReference>
<evidence type="ECO:0000256" key="3">
    <source>
        <dbReference type="ARBA" id="ARBA00010281"/>
    </source>
</evidence>
<keyword evidence="6 7" id="KW-0320">Glycogen biosynthesis</keyword>
<name>U2DRA9_9MOLU</name>
<dbReference type="OrthoDB" id="9808590at2"/>
<dbReference type="InterPro" id="IPR001296">
    <property type="entry name" value="Glyco_trans_1"/>
</dbReference>
<evidence type="ECO:0000259" key="8">
    <source>
        <dbReference type="Pfam" id="PF00483"/>
    </source>
</evidence>
<dbReference type="InterPro" id="IPR013534">
    <property type="entry name" value="Starch_synth_cat_dom"/>
</dbReference>
<dbReference type="InterPro" id="IPR011835">
    <property type="entry name" value="GS/SS"/>
</dbReference>
<feature type="domain" description="Starch synthase catalytic" evidence="10">
    <location>
        <begin position="342"/>
        <end position="561"/>
    </location>
</feature>
<dbReference type="CDD" id="cd03791">
    <property type="entry name" value="GT5_Glycogen_synthase_DULL1-like"/>
    <property type="match status" value="1"/>
</dbReference>
<dbReference type="Pfam" id="PF00483">
    <property type="entry name" value="NTP_transferase"/>
    <property type="match status" value="1"/>
</dbReference>
<comment type="catalytic activity">
    <reaction evidence="1 7">
        <text>[(1-&gt;4)-alpha-D-glucosyl](n) + ADP-alpha-D-glucose = [(1-&gt;4)-alpha-D-glucosyl](n+1) + ADP + H(+)</text>
        <dbReference type="Rhea" id="RHEA:18189"/>
        <dbReference type="Rhea" id="RHEA-COMP:9584"/>
        <dbReference type="Rhea" id="RHEA-COMP:9587"/>
        <dbReference type="ChEBI" id="CHEBI:15378"/>
        <dbReference type="ChEBI" id="CHEBI:15444"/>
        <dbReference type="ChEBI" id="CHEBI:57498"/>
        <dbReference type="ChEBI" id="CHEBI:456216"/>
        <dbReference type="EC" id="2.4.1.21"/>
    </reaction>
</comment>
<evidence type="ECO:0000259" key="11">
    <source>
        <dbReference type="Pfam" id="PF24894"/>
    </source>
</evidence>
<feature type="domain" description="Nucleotidyl transferase" evidence="8">
    <location>
        <begin position="18"/>
        <end position="149"/>
    </location>
</feature>
<evidence type="ECO:0000256" key="5">
    <source>
        <dbReference type="ARBA" id="ARBA00022679"/>
    </source>
</evidence>
<evidence type="ECO:0000256" key="2">
    <source>
        <dbReference type="ARBA" id="ARBA00002764"/>
    </source>
</evidence>
<comment type="caution">
    <text evidence="12">The sequence shown here is derived from an EMBL/GenBank/DDBJ whole genome shotgun (WGS) entry which is preliminary data.</text>
</comment>
<dbReference type="Gene3D" id="2.160.10.10">
    <property type="entry name" value="Hexapeptide repeat proteins"/>
    <property type="match status" value="1"/>
</dbReference>
<dbReference type="InterPro" id="IPR029044">
    <property type="entry name" value="Nucleotide-diphossugar_trans"/>
</dbReference>
<sequence length="803" mass="92062">MKNDLLGIIDASILCKGLEPLTIPRLPSAIPFGAKYRLIDFALSNLINSGVRNVAIFPNANYRSLYDHVGSGKAWELDRKRDGLFILPPLEMVESSEKMITFDRIKEHLEYLTRSTQTYVIVTCGVIVWNIDFNTVLKDHIRSDADITEVLHQNKRLGTFLLKKELLIELVLRCDYLGFRHLYDVSAFSHDLTFNYFYHKSYTKKINSIYEYYKANMDMLNFDIGKTIFTTYNPILTKTKDSAPTLYGQHADVLNSIIANGATILGEVSGSVISRDVIINEGSTVKNSIVMQGSTIKKHAVLEHCILDKRVTIGENVVLKGTRDKPLVIKKEDRLLNNDHYKILHVASECYPFIKTGGLADVIGSLPKEQRSLGTCSLVCIPLYKTIEESYSKCLQLEITFNIHFKNKEVSTTLYTLKKRGLTYYLLKVGDYFNRDRPYDYDDDFERFYLFNKAVVELLNLGTLTPDLVHVHDWHAGLLPLLIKENQLEHIRSILTIHNLAYQGIFHNEHPVLHDSILKHNDINFLEIAIENANRITTVSETYSKEIQHAYFGEGLNCLIKSRAKDLSGILNGIDLDVYNPETDSNLIKNYNVKSYQNKIENKIHLQYTCNLKVDKSIPIISMITRLVEQKGIDLLLAIFDELMAETNIQLILLGSGNKNYETILTKLEKKYPNRVRIYIGYDSFNANRLYAGSDLFLMPSRFEPCGLSQLIALRYGTIPIVRETGGLNDTVKSYNEFMRTGNGFSFTNYNAHDMKYTIKRALTFYKNGDHWDHLVITALSCNFSWKQSAIKYDHLYRELLKI</sequence>
<dbReference type="STRING" id="1033810.HLPCO_002851"/>
<feature type="domain" description="Glycosyl transferase family 1" evidence="9">
    <location>
        <begin position="617"/>
        <end position="764"/>
    </location>
</feature>
<dbReference type="SUPFAM" id="SSF51161">
    <property type="entry name" value="Trimeric LpxA-like enzymes"/>
    <property type="match status" value="1"/>
</dbReference>
<dbReference type="GO" id="GO:0009011">
    <property type="term" value="F:alpha-1,4-glucan glucosyltransferase (ADP-glucose donor) activity"/>
    <property type="evidence" value="ECO:0007669"/>
    <property type="project" value="UniProtKB-UniRule"/>
</dbReference>
<dbReference type="PANTHER" id="PTHR45825">
    <property type="entry name" value="GRANULE-BOUND STARCH SYNTHASE 1, CHLOROPLASTIC/AMYLOPLASTIC"/>
    <property type="match status" value="1"/>
</dbReference>
<evidence type="ECO:0000256" key="4">
    <source>
        <dbReference type="ARBA" id="ARBA00022676"/>
    </source>
</evidence>
<dbReference type="Pfam" id="PF08323">
    <property type="entry name" value="Glyco_transf_5"/>
    <property type="match status" value="1"/>
</dbReference>
<dbReference type="InParanoid" id="U2DRA9"/>
<feature type="binding site" evidence="7">
    <location>
        <position position="355"/>
    </location>
    <ligand>
        <name>ADP-alpha-D-glucose</name>
        <dbReference type="ChEBI" id="CHEBI:57498"/>
    </ligand>
</feature>
<dbReference type="UniPathway" id="UPA00164"/>
<dbReference type="GO" id="GO:0005978">
    <property type="term" value="P:glycogen biosynthetic process"/>
    <property type="evidence" value="ECO:0007669"/>
    <property type="project" value="UniProtKB-UniRule"/>
</dbReference>
<protein>
    <recommendedName>
        <fullName evidence="7">Glycogen synthase</fullName>
        <ecNumber evidence="7">2.4.1.21</ecNumber>
    </recommendedName>
    <alternativeName>
        <fullName evidence="7">Starch [bacterial glycogen] synthase</fullName>
    </alternativeName>
</protein>
<accession>U2DRA9</accession>
<keyword evidence="13" id="KW-1185">Reference proteome</keyword>
<reference evidence="12 13" key="1">
    <citation type="journal article" date="2011" name="J. Bacteriol.">
        <title>Genome sequence of Haloplasma contractile, an unusual contractile bacterium from a deep-sea anoxic brine lake.</title>
        <authorList>
            <person name="Antunes A."/>
            <person name="Alam I."/>
            <person name="El Dorry H."/>
            <person name="Siam R."/>
            <person name="Robertson A."/>
            <person name="Bajic V.B."/>
            <person name="Stingl U."/>
        </authorList>
    </citation>
    <scope>NUCLEOTIDE SEQUENCE [LARGE SCALE GENOMIC DNA]</scope>
    <source>
        <strain evidence="12 13">SSD-17B</strain>
    </source>
</reference>
<dbReference type="PANTHER" id="PTHR45825:SF11">
    <property type="entry name" value="ALPHA AMYLASE DOMAIN-CONTAINING PROTEIN"/>
    <property type="match status" value="1"/>
</dbReference>
<organism evidence="12 13">
    <name type="scientific">Haloplasma contractile SSD-17B</name>
    <dbReference type="NCBI Taxonomy" id="1033810"/>
    <lineage>
        <taxon>Bacteria</taxon>
        <taxon>Bacillati</taxon>
        <taxon>Mycoplasmatota</taxon>
        <taxon>Mollicutes</taxon>
        <taxon>Haloplasmatales</taxon>
        <taxon>Haloplasmataceae</taxon>
        <taxon>Haloplasma</taxon>
    </lineage>
</organism>
<dbReference type="SUPFAM" id="SSF53756">
    <property type="entry name" value="UDP-Glycosyltransferase/glycogen phosphorylase"/>
    <property type="match status" value="1"/>
</dbReference>
<dbReference type="eggNOG" id="COG0448">
    <property type="taxonomic scope" value="Bacteria"/>
</dbReference>
<keyword evidence="4 7" id="KW-0328">Glycosyltransferase</keyword>
<reference evidence="12 13" key="2">
    <citation type="journal article" date="2013" name="PLoS ONE">
        <title>INDIGO - INtegrated Data Warehouse of MIcrobial GenOmes with Examples from the Red Sea Extremophiles.</title>
        <authorList>
            <person name="Alam I."/>
            <person name="Antunes A."/>
            <person name="Kamau A.A."/>
            <person name="Ba Alawi W."/>
            <person name="Kalkatawi M."/>
            <person name="Stingl U."/>
            <person name="Bajic V.B."/>
        </authorList>
    </citation>
    <scope>NUCLEOTIDE SEQUENCE [LARGE SCALE GENOMIC DNA]</scope>
    <source>
        <strain evidence="12 13">SSD-17B</strain>
    </source>
</reference>
<evidence type="ECO:0000259" key="9">
    <source>
        <dbReference type="Pfam" id="PF00534"/>
    </source>
</evidence>
<dbReference type="NCBIfam" id="TIGR02095">
    <property type="entry name" value="glgA"/>
    <property type="match status" value="1"/>
</dbReference>
<dbReference type="RefSeq" id="WP_008824670.1">
    <property type="nucleotide sequence ID" value="NZ_AFNU02000016.1"/>
</dbReference>
<comment type="similarity">
    <text evidence="3 7">Belongs to the glycosyltransferase 1 family. Bacterial/plant glycogen synthase subfamily.</text>
</comment>
<dbReference type="HAMAP" id="MF_00484">
    <property type="entry name" value="Glycogen_synth"/>
    <property type="match status" value="1"/>
</dbReference>
<dbReference type="CDD" id="cd04651">
    <property type="entry name" value="LbH_G1P_AT_C"/>
    <property type="match status" value="1"/>
</dbReference>
<dbReference type="Proteomes" id="UP000005707">
    <property type="component" value="Unassembled WGS sequence"/>
</dbReference>
<evidence type="ECO:0000313" key="13">
    <source>
        <dbReference type="Proteomes" id="UP000005707"/>
    </source>
</evidence>
<feature type="domain" description="Glucose-1-phosphate adenylyltransferase/Bifunctional protein GlmU-like C-terminal hexapeptide" evidence="11">
    <location>
        <begin position="249"/>
        <end position="318"/>
    </location>
</feature>
<dbReference type="InterPro" id="IPR005835">
    <property type="entry name" value="NTP_transferase_dom"/>
</dbReference>
<dbReference type="EMBL" id="AFNU02000016">
    <property type="protein sequence ID" value="ERJ11112.1"/>
    <property type="molecule type" value="Genomic_DNA"/>
</dbReference>
<dbReference type="Pfam" id="PF24894">
    <property type="entry name" value="Hexapep_GlmU"/>
    <property type="match status" value="1"/>
</dbReference>
<dbReference type="InterPro" id="IPR056818">
    <property type="entry name" value="GlmU/GlgC-like_hexapep"/>
</dbReference>
<dbReference type="AlphaFoldDB" id="U2DRA9"/>
<dbReference type="EC" id="2.4.1.21" evidence="7"/>
<evidence type="ECO:0000313" key="12">
    <source>
        <dbReference type="EMBL" id="ERJ11112.1"/>
    </source>
</evidence>
<dbReference type="Gene3D" id="3.90.550.10">
    <property type="entry name" value="Spore Coat Polysaccharide Biosynthesis Protein SpsA, Chain A"/>
    <property type="match status" value="1"/>
</dbReference>
<evidence type="ECO:0000259" key="10">
    <source>
        <dbReference type="Pfam" id="PF08323"/>
    </source>
</evidence>
<comment type="function">
    <text evidence="2 7">Synthesizes alpha-1,4-glucan chains using ADP-glucose.</text>
</comment>
<dbReference type="Gene3D" id="3.40.50.2000">
    <property type="entry name" value="Glycogen Phosphorylase B"/>
    <property type="match status" value="2"/>
</dbReference>
<proteinExistence type="inferred from homology"/>
<evidence type="ECO:0000256" key="7">
    <source>
        <dbReference type="HAMAP-Rule" id="MF_00484"/>
    </source>
</evidence>